<feature type="compositionally biased region" description="Acidic residues" evidence="1">
    <location>
        <begin position="1"/>
        <end position="10"/>
    </location>
</feature>
<evidence type="ECO:0000256" key="1">
    <source>
        <dbReference type="SAM" id="MobiDB-lite"/>
    </source>
</evidence>
<dbReference type="InterPro" id="IPR007434">
    <property type="entry name" value="FemAB-like"/>
</dbReference>
<gene>
    <name evidence="2" type="ORF">LNKW23_02770</name>
</gene>
<dbReference type="SUPFAM" id="SSF55729">
    <property type="entry name" value="Acyl-CoA N-acyltransferases (Nat)"/>
    <property type="match status" value="1"/>
</dbReference>
<dbReference type="RefSeq" id="WP_285669690.1">
    <property type="nucleotide sequence ID" value="NZ_BSYI01000002.1"/>
</dbReference>
<name>A0ABQ6LFU0_9RHOB</name>
<keyword evidence="3" id="KW-1185">Reference proteome</keyword>
<dbReference type="EMBL" id="BSYI01000002">
    <property type="protein sequence ID" value="GMG81065.1"/>
    <property type="molecule type" value="Genomic_DNA"/>
</dbReference>
<comment type="caution">
    <text evidence="2">The sequence shown here is derived from an EMBL/GenBank/DDBJ whole genome shotgun (WGS) entry which is preliminary data.</text>
</comment>
<feature type="region of interest" description="Disordered" evidence="1">
    <location>
        <begin position="1"/>
        <end position="21"/>
    </location>
</feature>
<dbReference type="Gene3D" id="3.40.630.30">
    <property type="match status" value="1"/>
</dbReference>
<dbReference type="Proteomes" id="UP001239909">
    <property type="component" value="Unassembled WGS sequence"/>
</dbReference>
<reference evidence="2 3" key="1">
    <citation type="submission" date="2023-04" db="EMBL/GenBank/DDBJ databases">
        <title>Marinoamorphus aggregata gen. nov., sp. Nov., isolate from tissue of brittle star Ophioplocus japonicus.</title>
        <authorList>
            <person name="Kawano K."/>
            <person name="Sawayama S."/>
            <person name="Nakagawa S."/>
        </authorList>
    </citation>
    <scope>NUCLEOTIDE SEQUENCE [LARGE SCALE GENOMIC DNA]</scope>
    <source>
        <strain evidence="2 3">NKW23</strain>
    </source>
</reference>
<dbReference type="PANTHER" id="PTHR47017:SF1">
    <property type="entry name" value="ACYL-COA"/>
    <property type="match status" value="1"/>
</dbReference>
<accession>A0ABQ6LFU0</accession>
<organism evidence="2 3">
    <name type="scientific">Paralimibaculum aggregatum</name>
    <dbReference type="NCBI Taxonomy" id="3036245"/>
    <lineage>
        <taxon>Bacteria</taxon>
        <taxon>Pseudomonadati</taxon>
        <taxon>Pseudomonadota</taxon>
        <taxon>Alphaproteobacteria</taxon>
        <taxon>Rhodobacterales</taxon>
        <taxon>Paracoccaceae</taxon>
        <taxon>Paralimibaculum</taxon>
    </lineage>
</organism>
<proteinExistence type="predicted"/>
<dbReference type="InterPro" id="IPR016181">
    <property type="entry name" value="Acyl_CoA_acyltransferase"/>
</dbReference>
<evidence type="ECO:0000313" key="2">
    <source>
        <dbReference type="EMBL" id="GMG81065.1"/>
    </source>
</evidence>
<evidence type="ECO:0000313" key="3">
    <source>
        <dbReference type="Proteomes" id="UP001239909"/>
    </source>
</evidence>
<protein>
    <submittedName>
        <fullName evidence="2">GNAT family N-acetyltransferase</fullName>
    </submittedName>
</protein>
<dbReference type="PANTHER" id="PTHR47017">
    <property type="entry name" value="ACYL-COA"/>
    <property type="match status" value="1"/>
</dbReference>
<sequence>MAAMDGEPEDPSAGPAAEDGAELQVELHRGMESIPAADWDACAAPERADGGRPLQPFLTHAWLAAFEESGSATPETGWAPHHLVARIDGRAVAAMPLYLKGHSQGEYVFDHSWAHAFHHAGGDYYPKLQSAVPFTPATGPRLLVRPDAPVAADSLRGALLQAAVEIAEASELSSLHVTFCTEAEWRLGGRLGLLQRTDQQFHWENRGYGSFEGFLADLASRKRKAVRKERARATENGVTIHWLTGDDIRPEHWDAFWRFYQDTGSRKWGTPYLTRAFFEIAQARLRDDILLVFCAREGRWIAGAMNVIGREVLFGRYWGCTEHHPCLHFETCYYQAIDFAIAEGLARVEAGAQGDHKLARGYAPVTTHSLHHLTHPGLQAAVRRYLKGERQAVAEESAALARMTPFRKGD</sequence>
<dbReference type="Pfam" id="PF04339">
    <property type="entry name" value="FemAB_like"/>
    <property type="match status" value="1"/>
</dbReference>